<evidence type="ECO:0008006" key="3">
    <source>
        <dbReference type="Google" id="ProtNLM"/>
    </source>
</evidence>
<dbReference type="AlphaFoldDB" id="A0AAV7MJA8"/>
<protein>
    <recommendedName>
        <fullName evidence="3">MULE transposase domain-containing protein</fullName>
    </recommendedName>
</protein>
<name>A0AAV7MJA8_PLEWA</name>
<organism evidence="1 2">
    <name type="scientific">Pleurodeles waltl</name>
    <name type="common">Iberian ribbed newt</name>
    <dbReference type="NCBI Taxonomy" id="8319"/>
    <lineage>
        <taxon>Eukaryota</taxon>
        <taxon>Metazoa</taxon>
        <taxon>Chordata</taxon>
        <taxon>Craniata</taxon>
        <taxon>Vertebrata</taxon>
        <taxon>Euteleostomi</taxon>
        <taxon>Amphibia</taxon>
        <taxon>Batrachia</taxon>
        <taxon>Caudata</taxon>
        <taxon>Salamandroidea</taxon>
        <taxon>Salamandridae</taxon>
        <taxon>Pleurodelinae</taxon>
        <taxon>Pleurodeles</taxon>
    </lineage>
</organism>
<dbReference type="Proteomes" id="UP001066276">
    <property type="component" value="Chromosome 9"/>
</dbReference>
<evidence type="ECO:0000313" key="2">
    <source>
        <dbReference type="Proteomes" id="UP001066276"/>
    </source>
</evidence>
<accession>A0AAV7MJA8</accession>
<sequence>MEQCTTRQNIEEAADIPHKAVKALCESGVPLHQTDGPIGELIRQLCPAARTMCKSSKMYEKYLPEVYGAQIANMRRDVANVPISLTVDETTEVHGDPATGTLVTYYTDDAEKDCCSALVGFTVSDEYNSAKIAFIVNNVLWVNHGMTLLLYVSDSASYMTKTVDDLHAAQRVDFFHIKDPCHLIHAAVSHALSQPEKRNMYDFVIKAGAVLKYG</sequence>
<evidence type="ECO:0000313" key="1">
    <source>
        <dbReference type="EMBL" id="KAJ1103866.1"/>
    </source>
</evidence>
<dbReference type="EMBL" id="JANPWB010000013">
    <property type="protein sequence ID" value="KAJ1103866.1"/>
    <property type="molecule type" value="Genomic_DNA"/>
</dbReference>
<gene>
    <name evidence="1" type="ORF">NDU88_001287</name>
</gene>
<keyword evidence="2" id="KW-1185">Reference proteome</keyword>
<reference evidence="1" key="1">
    <citation type="journal article" date="2022" name="bioRxiv">
        <title>Sequencing and chromosome-scale assembly of the giantPleurodeles waltlgenome.</title>
        <authorList>
            <person name="Brown T."/>
            <person name="Elewa A."/>
            <person name="Iarovenko S."/>
            <person name="Subramanian E."/>
            <person name="Araus A.J."/>
            <person name="Petzold A."/>
            <person name="Susuki M."/>
            <person name="Suzuki K.-i.T."/>
            <person name="Hayashi T."/>
            <person name="Toyoda A."/>
            <person name="Oliveira C."/>
            <person name="Osipova E."/>
            <person name="Leigh N.D."/>
            <person name="Simon A."/>
            <person name="Yun M.H."/>
        </authorList>
    </citation>
    <scope>NUCLEOTIDE SEQUENCE</scope>
    <source>
        <strain evidence="1">20211129_DDA</strain>
        <tissue evidence="1">Liver</tissue>
    </source>
</reference>
<proteinExistence type="predicted"/>
<comment type="caution">
    <text evidence="1">The sequence shown here is derived from an EMBL/GenBank/DDBJ whole genome shotgun (WGS) entry which is preliminary data.</text>
</comment>